<keyword evidence="7" id="KW-1185">Reference proteome</keyword>
<evidence type="ECO:0000256" key="2">
    <source>
        <dbReference type="ARBA" id="ARBA00008479"/>
    </source>
</evidence>
<keyword evidence="4" id="KW-0539">Nucleus</keyword>
<comment type="similarity">
    <text evidence="2">Belongs to the NOP16 family.</text>
</comment>
<dbReference type="RefSeq" id="XP_001417588.1">
    <property type="nucleotide sequence ID" value="XM_001417551.1"/>
</dbReference>
<accession>A4RWJ4</accession>
<feature type="region of interest" description="Disordered" evidence="5">
    <location>
        <begin position="1"/>
        <end position="26"/>
    </location>
</feature>
<organism evidence="6 7">
    <name type="scientific">Ostreococcus lucimarinus (strain CCE9901)</name>
    <dbReference type="NCBI Taxonomy" id="436017"/>
    <lineage>
        <taxon>Eukaryota</taxon>
        <taxon>Viridiplantae</taxon>
        <taxon>Chlorophyta</taxon>
        <taxon>Mamiellophyceae</taxon>
        <taxon>Mamiellales</taxon>
        <taxon>Bathycoccaceae</taxon>
        <taxon>Ostreococcus</taxon>
    </lineage>
</organism>
<dbReference type="Pfam" id="PF09420">
    <property type="entry name" value="Nop16"/>
    <property type="match status" value="1"/>
</dbReference>
<dbReference type="GO" id="GO:0042273">
    <property type="term" value="P:ribosomal large subunit biogenesis"/>
    <property type="evidence" value="ECO:0007669"/>
    <property type="project" value="TreeGrafter"/>
</dbReference>
<comment type="subcellular location">
    <subcellularLocation>
        <location evidence="1">Nucleus</location>
        <location evidence="1">Nucleolus</location>
    </subcellularLocation>
</comment>
<evidence type="ECO:0000256" key="4">
    <source>
        <dbReference type="ARBA" id="ARBA00023242"/>
    </source>
</evidence>
<dbReference type="AlphaFoldDB" id="A4RWJ4"/>
<evidence type="ECO:0000313" key="7">
    <source>
        <dbReference type="Proteomes" id="UP000001568"/>
    </source>
</evidence>
<dbReference type="OrthoDB" id="285729at2759"/>
<dbReference type="PANTHER" id="PTHR13243">
    <property type="entry name" value="HSPC111 PROTEIN-RELATED"/>
    <property type="match status" value="1"/>
</dbReference>
<dbReference type="STRING" id="436017.A4RWJ4"/>
<evidence type="ECO:0000256" key="1">
    <source>
        <dbReference type="ARBA" id="ARBA00004604"/>
    </source>
</evidence>
<dbReference type="GO" id="GO:0005730">
    <property type="term" value="C:nucleolus"/>
    <property type="evidence" value="ECO:0007669"/>
    <property type="project" value="UniProtKB-SubCell"/>
</dbReference>
<proteinExistence type="inferred from homology"/>
<dbReference type="Proteomes" id="UP000001568">
    <property type="component" value="Chromosome 4"/>
</dbReference>
<dbReference type="OMA" id="IKLNAMQ"/>
<dbReference type="HOGENOM" id="CLU_1392248_0_0_1"/>
<protein>
    <recommendedName>
        <fullName evidence="3">Nucleolar protein 16</fullName>
    </recommendedName>
</protein>
<dbReference type="KEGG" id="olu:OSTLU_92656"/>
<gene>
    <name evidence="6" type="ORF">OSTLU_92656</name>
</gene>
<sequence length="196" mass="20996">MAGSLRRKKRAKAAAGKKTQKVGVTTNFQTGRARVDHAVVSLPGAPRATEPWNVDATLTRNYAASGLASDANVAGRGGRNAMDDPGASVREAVATLATSNGDETRALLGETKTSGFSAPKRLTPKQTRVVEALVKAHGDDLSAMVMDRKRNAMQHSSGTLMKMTESYHYWREEAASAGTTRVDFRAPKKSKLRGRV</sequence>
<dbReference type="eggNOG" id="KOG4771">
    <property type="taxonomic scope" value="Eukaryota"/>
</dbReference>
<dbReference type="EMBL" id="CP000584">
    <property type="protein sequence ID" value="ABO95881.1"/>
    <property type="molecule type" value="Genomic_DNA"/>
</dbReference>
<evidence type="ECO:0000256" key="5">
    <source>
        <dbReference type="SAM" id="MobiDB-lite"/>
    </source>
</evidence>
<dbReference type="PANTHER" id="PTHR13243:SF1">
    <property type="entry name" value="NUCLEOLAR PROTEIN 16"/>
    <property type="match status" value="1"/>
</dbReference>
<evidence type="ECO:0000313" key="6">
    <source>
        <dbReference type="EMBL" id="ABO95881.1"/>
    </source>
</evidence>
<evidence type="ECO:0000256" key="3">
    <source>
        <dbReference type="ARBA" id="ARBA00015522"/>
    </source>
</evidence>
<dbReference type="Gramene" id="ABO95881">
    <property type="protein sequence ID" value="ABO95881"/>
    <property type="gene ID" value="OSTLU_92656"/>
</dbReference>
<feature type="compositionally biased region" description="Basic residues" evidence="5">
    <location>
        <begin position="1"/>
        <end position="12"/>
    </location>
</feature>
<dbReference type="InterPro" id="IPR019002">
    <property type="entry name" value="Ribosome_biogenesis_Nop16"/>
</dbReference>
<reference evidence="6 7" key="1">
    <citation type="journal article" date="2007" name="Proc. Natl. Acad. Sci. U.S.A.">
        <title>The tiny eukaryote Ostreococcus provides genomic insights into the paradox of plankton speciation.</title>
        <authorList>
            <person name="Palenik B."/>
            <person name="Grimwood J."/>
            <person name="Aerts A."/>
            <person name="Rouze P."/>
            <person name="Salamov A."/>
            <person name="Putnam N."/>
            <person name="Dupont C."/>
            <person name="Jorgensen R."/>
            <person name="Derelle E."/>
            <person name="Rombauts S."/>
            <person name="Zhou K."/>
            <person name="Otillar R."/>
            <person name="Merchant S.S."/>
            <person name="Podell S."/>
            <person name="Gaasterland T."/>
            <person name="Napoli C."/>
            <person name="Gendler K."/>
            <person name="Manuell A."/>
            <person name="Tai V."/>
            <person name="Vallon O."/>
            <person name="Piganeau G."/>
            <person name="Jancek S."/>
            <person name="Heijde M."/>
            <person name="Jabbari K."/>
            <person name="Bowler C."/>
            <person name="Lohr M."/>
            <person name="Robbens S."/>
            <person name="Werner G."/>
            <person name="Dubchak I."/>
            <person name="Pazour G.J."/>
            <person name="Ren Q."/>
            <person name="Paulsen I."/>
            <person name="Delwiche C."/>
            <person name="Schmutz J."/>
            <person name="Rokhsar D."/>
            <person name="Van de Peer Y."/>
            <person name="Moreau H."/>
            <person name="Grigoriev I.V."/>
        </authorList>
    </citation>
    <scope>NUCLEOTIDE SEQUENCE [LARGE SCALE GENOMIC DNA]</scope>
    <source>
        <strain evidence="6 7">CCE9901</strain>
    </source>
</reference>
<name>A4RWJ4_OSTLU</name>
<dbReference type="GeneID" id="5001426"/>